<evidence type="ECO:0000313" key="1">
    <source>
        <dbReference type="EMBL" id="CAE8594142.1"/>
    </source>
</evidence>
<accession>A0A813E5J5</accession>
<proteinExistence type="predicted"/>
<reference evidence="1" key="1">
    <citation type="submission" date="2021-02" db="EMBL/GenBank/DDBJ databases">
        <authorList>
            <person name="Dougan E. K."/>
            <person name="Rhodes N."/>
            <person name="Thang M."/>
            <person name="Chan C."/>
        </authorList>
    </citation>
    <scope>NUCLEOTIDE SEQUENCE</scope>
</reference>
<sequence>ALALSTVVVFRPFAWLRRRRGPRLPVGRPHGVLQVLSAAASGESPVTPRASILRLSWSFARKWKCSERSCETCEQTWNTAS</sequence>
<keyword evidence="2" id="KW-1185">Reference proteome</keyword>
<feature type="non-terminal residue" evidence="1">
    <location>
        <position position="81"/>
    </location>
</feature>
<dbReference type="EMBL" id="CAJNNV010006826">
    <property type="protein sequence ID" value="CAE8594142.1"/>
    <property type="molecule type" value="Genomic_DNA"/>
</dbReference>
<organism evidence="1 2">
    <name type="scientific">Polarella glacialis</name>
    <name type="common">Dinoflagellate</name>
    <dbReference type="NCBI Taxonomy" id="89957"/>
    <lineage>
        <taxon>Eukaryota</taxon>
        <taxon>Sar</taxon>
        <taxon>Alveolata</taxon>
        <taxon>Dinophyceae</taxon>
        <taxon>Suessiales</taxon>
        <taxon>Suessiaceae</taxon>
        <taxon>Polarella</taxon>
    </lineage>
</organism>
<gene>
    <name evidence="1" type="ORF">PGLA1383_LOCUS12713</name>
</gene>
<dbReference type="AlphaFoldDB" id="A0A813E5J5"/>
<protein>
    <submittedName>
        <fullName evidence="1">Uncharacterized protein</fullName>
    </submittedName>
</protein>
<evidence type="ECO:0000313" key="2">
    <source>
        <dbReference type="Proteomes" id="UP000654075"/>
    </source>
</evidence>
<comment type="caution">
    <text evidence="1">The sequence shown here is derived from an EMBL/GenBank/DDBJ whole genome shotgun (WGS) entry which is preliminary data.</text>
</comment>
<dbReference type="Proteomes" id="UP000654075">
    <property type="component" value="Unassembled WGS sequence"/>
</dbReference>
<name>A0A813E5J5_POLGL</name>